<feature type="binding site" evidence="5">
    <location>
        <position position="90"/>
    </location>
    <ligand>
        <name>Mg(2+)</name>
        <dbReference type="ChEBI" id="CHEBI:18420"/>
        <label>2</label>
    </ligand>
</feature>
<protein>
    <submittedName>
        <fullName evidence="6">Inositol monophosphatase family protein</fullName>
    </submittedName>
</protein>
<dbReference type="AlphaFoldDB" id="U2KIL7"/>
<keyword evidence="2 5" id="KW-0479">Metal-binding</keyword>
<dbReference type="PRINTS" id="PR00377">
    <property type="entry name" value="IMPHPHTASES"/>
</dbReference>
<comment type="caution">
    <text evidence="6">The sequence shown here is derived from an EMBL/GenBank/DDBJ whole genome shotgun (WGS) entry which is preliminary data.</text>
</comment>
<dbReference type="Proteomes" id="UP000016617">
    <property type="component" value="Unassembled WGS sequence"/>
</dbReference>
<evidence type="ECO:0000313" key="6">
    <source>
        <dbReference type="EMBL" id="ERJ74673.1"/>
    </source>
</evidence>
<evidence type="ECO:0000256" key="1">
    <source>
        <dbReference type="ARBA" id="ARBA00001946"/>
    </source>
</evidence>
<proteinExistence type="predicted"/>
<feature type="binding site" evidence="5">
    <location>
        <position position="92"/>
    </location>
    <ligand>
        <name>Mg(2+)</name>
        <dbReference type="ChEBI" id="CHEBI:18420"/>
        <label>1</label>
        <note>catalytic</note>
    </ligand>
</feature>
<evidence type="ECO:0000256" key="2">
    <source>
        <dbReference type="ARBA" id="ARBA00022723"/>
    </source>
</evidence>
<dbReference type="PANTHER" id="PTHR20854">
    <property type="entry name" value="INOSITOL MONOPHOSPHATASE"/>
    <property type="match status" value="1"/>
</dbReference>
<accession>U2KIL7</accession>
<comment type="cofactor">
    <cofactor evidence="1 5">
        <name>Mg(2+)</name>
        <dbReference type="ChEBI" id="CHEBI:18420"/>
    </cofactor>
</comment>
<dbReference type="GO" id="GO:0007165">
    <property type="term" value="P:signal transduction"/>
    <property type="evidence" value="ECO:0007669"/>
    <property type="project" value="TreeGrafter"/>
</dbReference>
<dbReference type="GO" id="GO:0006020">
    <property type="term" value="P:inositol metabolic process"/>
    <property type="evidence" value="ECO:0007669"/>
    <property type="project" value="TreeGrafter"/>
</dbReference>
<evidence type="ECO:0000256" key="3">
    <source>
        <dbReference type="ARBA" id="ARBA00022801"/>
    </source>
</evidence>
<dbReference type="Gene3D" id="3.30.540.10">
    <property type="entry name" value="Fructose-1,6-Bisphosphatase, subunit A, domain 1"/>
    <property type="match status" value="1"/>
</dbReference>
<dbReference type="FunFam" id="3.30.540.10:FF:000003">
    <property type="entry name" value="Inositol-1-monophosphatase"/>
    <property type="match status" value="1"/>
</dbReference>
<dbReference type="HOGENOM" id="CLU_044118_6_2_9"/>
<dbReference type="EMBL" id="AWVA01000090">
    <property type="protein sequence ID" value="ERJ74673.1"/>
    <property type="molecule type" value="Genomic_DNA"/>
</dbReference>
<keyword evidence="4 5" id="KW-0460">Magnesium</keyword>
<evidence type="ECO:0000256" key="5">
    <source>
        <dbReference type="PIRSR" id="PIRSR600760-2"/>
    </source>
</evidence>
<dbReference type="GO" id="GO:0008934">
    <property type="term" value="F:inositol monophosphate 1-phosphatase activity"/>
    <property type="evidence" value="ECO:0007669"/>
    <property type="project" value="TreeGrafter"/>
</dbReference>
<dbReference type="PATRIC" id="fig|1227275.3.peg.1339"/>
<evidence type="ECO:0000256" key="4">
    <source>
        <dbReference type="ARBA" id="ARBA00022842"/>
    </source>
</evidence>
<feature type="binding site" evidence="5">
    <location>
        <position position="93"/>
    </location>
    <ligand>
        <name>Mg(2+)</name>
        <dbReference type="ChEBI" id="CHEBI:18420"/>
        <label>2</label>
    </ligand>
</feature>
<reference evidence="6 7" key="1">
    <citation type="submission" date="2013-06" db="EMBL/GenBank/DDBJ databases">
        <authorList>
            <person name="Weinstock G."/>
            <person name="Sodergren E."/>
            <person name="Lobos E.A."/>
            <person name="Fulton L."/>
            <person name="Fulton R."/>
            <person name="Courtney L."/>
            <person name="Fronick C."/>
            <person name="O'Laughlin M."/>
            <person name="Godfrey J."/>
            <person name="Wilson R.M."/>
            <person name="Miner T."/>
            <person name="Farmer C."/>
            <person name="Delehaunty K."/>
            <person name="Cordes M."/>
            <person name="Minx P."/>
            <person name="Tomlinson C."/>
            <person name="Chen J."/>
            <person name="Wollam A."/>
            <person name="Pepin K.H."/>
            <person name="Bhonagiri V."/>
            <person name="Zhang X."/>
            <person name="Warren W."/>
            <person name="Mitreva M."/>
            <person name="Mardis E.R."/>
            <person name="Wilson R.K."/>
        </authorList>
    </citation>
    <scope>NUCLEOTIDE SEQUENCE [LARGE SCALE GENOMIC DNA]</scope>
    <source>
        <strain evidence="6 7">W1703</strain>
    </source>
</reference>
<keyword evidence="3" id="KW-0378">Hydrolase</keyword>
<feature type="binding site" evidence="5">
    <location>
        <position position="73"/>
    </location>
    <ligand>
        <name>Mg(2+)</name>
        <dbReference type="ChEBI" id="CHEBI:18420"/>
        <label>1</label>
        <note>catalytic</note>
    </ligand>
</feature>
<evidence type="ECO:0000313" key="7">
    <source>
        <dbReference type="Proteomes" id="UP000016617"/>
    </source>
</evidence>
<dbReference type="Pfam" id="PF00459">
    <property type="entry name" value="Inositol_P"/>
    <property type="match status" value="1"/>
</dbReference>
<dbReference type="SUPFAM" id="SSF56655">
    <property type="entry name" value="Carbohydrate phosphatase"/>
    <property type="match status" value="1"/>
</dbReference>
<sequence length="260" mass="29288">MQEGGFLLKDKFEFAQDLIRQAVTYVRNRMTEDLQIEEKTRFDDLVTNIDKDTQDFMVSRIQANYPDDYILGEENDLYHDVKEGHVWVLDPIDGTVNFIAQGRDFAVMIAYYEEGLGKFGLIYDVTGGNLYSGGGQFEVTCNGKPLSSYQNRPLFRQLLGANGRMYADNYLGLADFAQELLGVRVLGSAGISMSRVLEGQLFGYCSSISPWDYAAASIMGEKLGYELLTMTGEPLDYKSRQAVMFIPKAEVARVKKVIHK</sequence>
<dbReference type="InterPro" id="IPR000760">
    <property type="entry name" value="Inositol_monophosphatase-like"/>
</dbReference>
<gene>
    <name evidence="6" type="ORF">HMPREF1557_01499</name>
</gene>
<dbReference type="PANTHER" id="PTHR20854:SF4">
    <property type="entry name" value="INOSITOL-1-MONOPHOSPHATASE-RELATED"/>
    <property type="match status" value="1"/>
</dbReference>
<dbReference type="Gene3D" id="3.40.190.80">
    <property type="match status" value="1"/>
</dbReference>
<dbReference type="CDD" id="cd01637">
    <property type="entry name" value="IMPase_like"/>
    <property type="match status" value="1"/>
</dbReference>
<name>U2KIL7_9STRE</name>
<dbReference type="GO" id="GO:0046872">
    <property type="term" value="F:metal ion binding"/>
    <property type="evidence" value="ECO:0007669"/>
    <property type="project" value="UniProtKB-KW"/>
</dbReference>
<organism evidence="6 7">
    <name type="scientific">Streptococcus sobrinus W1703</name>
    <dbReference type="NCBI Taxonomy" id="1227275"/>
    <lineage>
        <taxon>Bacteria</taxon>
        <taxon>Bacillati</taxon>
        <taxon>Bacillota</taxon>
        <taxon>Bacilli</taxon>
        <taxon>Lactobacillales</taxon>
        <taxon>Streptococcaceae</taxon>
        <taxon>Streptococcus</taxon>
    </lineage>
</organism>
<feature type="binding site" evidence="5">
    <location>
        <position position="212"/>
    </location>
    <ligand>
        <name>Mg(2+)</name>
        <dbReference type="ChEBI" id="CHEBI:18420"/>
        <label>1</label>
        <note>catalytic</note>
    </ligand>
</feature>